<proteinExistence type="predicted"/>
<organism evidence="1 2">
    <name type="scientific">Cytospora schulzeri</name>
    <dbReference type="NCBI Taxonomy" id="448051"/>
    <lineage>
        <taxon>Eukaryota</taxon>
        <taxon>Fungi</taxon>
        <taxon>Dikarya</taxon>
        <taxon>Ascomycota</taxon>
        <taxon>Pezizomycotina</taxon>
        <taxon>Sordariomycetes</taxon>
        <taxon>Sordariomycetidae</taxon>
        <taxon>Diaporthales</taxon>
        <taxon>Cytosporaceae</taxon>
        <taxon>Cytospora</taxon>
    </lineage>
</organism>
<dbReference type="AlphaFoldDB" id="A0A423X2K9"/>
<comment type="caution">
    <text evidence="1">The sequence shown here is derived from an EMBL/GenBank/DDBJ whole genome shotgun (WGS) entry which is preliminary data.</text>
</comment>
<gene>
    <name evidence="1" type="ORF">VMCG_02018</name>
</gene>
<sequence length="362" mass="40494">MNQTTNGINKLTDDGKVRLFREYSADGITYPATEAETEGNASRRHISRGLIVTEAELTQGDIRNTAMRIIMKFRQTVSFALLTTAAYHWRFAAAVFSIDDVLNLGSNCDTYHDELDTMYSEALDLLTSAIQAVDDARNPLSTNYEVEWYSDVEAFLQDGVTSGDKPWLFCGDDWALRQNMNDQMRDSTGALTTNADGSIYRISDNPDFVEYQQKSTKSYWCDECGGYVFMENFDQTDPTKGGCSQVLIRGGVEYDRRGFTLSENRLMVLCPSSFSGTRLREETPSCIAASLYGTSPRPKAAQRLMDIVPEVYTFFHELFHLVKGNALTIPAGGEQYNVKTMLGNTFNNSQALANPETYTMVA</sequence>
<dbReference type="EMBL" id="LKEA01000003">
    <property type="protein sequence ID" value="ROW10134.1"/>
    <property type="molecule type" value="Genomic_DNA"/>
</dbReference>
<keyword evidence="2" id="KW-1185">Reference proteome</keyword>
<dbReference type="Proteomes" id="UP000283895">
    <property type="component" value="Unassembled WGS sequence"/>
</dbReference>
<evidence type="ECO:0000313" key="2">
    <source>
        <dbReference type="Proteomes" id="UP000283895"/>
    </source>
</evidence>
<name>A0A423X2K9_9PEZI</name>
<reference evidence="1 2" key="1">
    <citation type="submission" date="2015-09" db="EMBL/GenBank/DDBJ databases">
        <title>Host preference determinants of Valsa canker pathogens revealed by comparative genomics.</title>
        <authorList>
            <person name="Yin Z."/>
            <person name="Huang L."/>
        </authorList>
    </citation>
    <scope>NUCLEOTIDE SEQUENCE [LARGE SCALE GENOMIC DNA]</scope>
    <source>
        <strain evidence="1 2">03-1</strain>
    </source>
</reference>
<protein>
    <submittedName>
        <fullName evidence="1">Uncharacterized protein</fullName>
    </submittedName>
</protein>
<dbReference type="OrthoDB" id="4259138at2759"/>
<accession>A0A423X2K9</accession>
<evidence type="ECO:0000313" key="1">
    <source>
        <dbReference type="EMBL" id="ROW10134.1"/>
    </source>
</evidence>